<evidence type="ECO:0000256" key="1">
    <source>
        <dbReference type="SAM" id="MobiDB-lite"/>
    </source>
</evidence>
<dbReference type="Proteomes" id="UP001600064">
    <property type="component" value="Unassembled WGS sequence"/>
</dbReference>
<accession>A0ABR4DG47</accession>
<feature type="region of interest" description="Disordered" evidence="1">
    <location>
        <begin position="107"/>
        <end position="141"/>
    </location>
</feature>
<organism evidence="2 3">
    <name type="scientific">Remersonia thermophila</name>
    <dbReference type="NCBI Taxonomy" id="72144"/>
    <lineage>
        <taxon>Eukaryota</taxon>
        <taxon>Fungi</taxon>
        <taxon>Dikarya</taxon>
        <taxon>Ascomycota</taxon>
        <taxon>Pezizomycotina</taxon>
        <taxon>Sordariomycetes</taxon>
        <taxon>Sordariomycetidae</taxon>
        <taxon>Sordariales</taxon>
        <taxon>Sordariales incertae sedis</taxon>
        <taxon>Remersonia</taxon>
    </lineage>
</organism>
<dbReference type="RefSeq" id="XP_070867545.1">
    <property type="nucleotide sequence ID" value="XM_071010070.1"/>
</dbReference>
<evidence type="ECO:0000313" key="2">
    <source>
        <dbReference type="EMBL" id="KAL2268821.1"/>
    </source>
</evidence>
<dbReference type="GeneID" id="98124714"/>
<feature type="compositionally biased region" description="Low complexity" evidence="1">
    <location>
        <begin position="231"/>
        <end position="248"/>
    </location>
</feature>
<sequence length="297" mass="32068">MATAMTTTQRCPRTGRLLAARVGARLGAFCLRLAGEPFRSAGGRGGADGQGEDDFAGRNRRRRRTTTTMTTMTTMTTRRACESRAVMDVLFADEPDDMDALAVENEWGSPPQAEPLPRYTRHAADAEGAPPAYAPPPPAGPPPAYEMTVLCDVLDRRPRCPALDEQRRTPRFRRRCPRGRCRIDGIAPRRASGARGSDSGNHTGNAAVTTTATRTPSVIANDNDNDDDDGSSSSSSGSNDSNINNSNNKFYRPAPGSHSFSGYPALAGFQQPSKIIEYRGRQIRVPARLVQSATRGD</sequence>
<feature type="compositionally biased region" description="Pro residues" evidence="1">
    <location>
        <begin position="132"/>
        <end position="141"/>
    </location>
</feature>
<dbReference type="EMBL" id="JAZGUE010000003">
    <property type="protein sequence ID" value="KAL2268821.1"/>
    <property type="molecule type" value="Genomic_DNA"/>
</dbReference>
<gene>
    <name evidence="2" type="ORF">VTJ83DRAFT_3667</name>
</gene>
<name>A0ABR4DG47_9PEZI</name>
<comment type="caution">
    <text evidence="2">The sequence shown here is derived from an EMBL/GenBank/DDBJ whole genome shotgun (WGS) entry which is preliminary data.</text>
</comment>
<proteinExistence type="predicted"/>
<evidence type="ECO:0000313" key="3">
    <source>
        <dbReference type="Proteomes" id="UP001600064"/>
    </source>
</evidence>
<feature type="region of interest" description="Disordered" evidence="1">
    <location>
        <begin position="187"/>
        <end position="266"/>
    </location>
</feature>
<feature type="compositionally biased region" description="Polar residues" evidence="1">
    <location>
        <begin position="198"/>
        <end position="220"/>
    </location>
</feature>
<feature type="region of interest" description="Disordered" evidence="1">
    <location>
        <begin position="39"/>
        <end position="64"/>
    </location>
</feature>
<protein>
    <submittedName>
        <fullName evidence="2">Uncharacterized protein</fullName>
    </submittedName>
</protein>
<reference evidence="2 3" key="1">
    <citation type="journal article" date="2024" name="Commun. Biol.">
        <title>Comparative genomic analysis of thermophilic fungi reveals convergent evolutionary adaptations and gene losses.</title>
        <authorList>
            <person name="Steindorff A.S."/>
            <person name="Aguilar-Pontes M.V."/>
            <person name="Robinson A.J."/>
            <person name="Andreopoulos B."/>
            <person name="LaButti K."/>
            <person name="Kuo A."/>
            <person name="Mondo S."/>
            <person name="Riley R."/>
            <person name="Otillar R."/>
            <person name="Haridas S."/>
            <person name="Lipzen A."/>
            <person name="Grimwood J."/>
            <person name="Schmutz J."/>
            <person name="Clum A."/>
            <person name="Reid I.D."/>
            <person name="Moisan M.C."/>
            <person name="Butler G."/>
            <person name="Nguyen T.T.M."/>
            <person name="Dewar K."/>
            <person name="Conant G."/>
            <person name="Drula E."/>
            <person name="Henrissat B."/>
            <person name="Hansel C."/>
            <person name="Singer S."/>
            <person name="Hutchinson M.I."/>
            <person name="de Vries R.P."/>
            <person name="Natvig D.O."/>
            <person name="Powell A.J."/>
            <person name="Tsang A."/>
            <person name="Grigoriev I.V."/>
        </authorList>
    </citation>
    <scope>NUCLEOTIDE SEQUENCE [LARGE SCALE GENOMIC DNA]</scope>
    <source>
        <strain evidence="2 3">ATCC 22073</strain>
    </source>
</reference>
<keyword evidence="3" id="KW-1185">Reference proteome</keyword>